<dbReference type="Gene3D" id="2.150.10.10">
    <property type="entry name" value="Serralysin-like metalloprotease, C-terminal"/>
    <property type="match status" value="1"/>
</dbReference>
<protein>
    <submittedName>
        <fullName evidence="1">Uncharacterized protein</fullName>
    </submittedName>
</protein>
<organism evidence="1 2">
    <name type="scientific">Paracoccus sanguinis</name>
    <dbReference type="NCBI Taxonomy" id="1545044"/>
    <lineage>
        <taxon>Bacteria</taxon>
        <taxon>Pseudomonadati</taxon>
        <taxon>Pseudomonadota</taxon>
        <taxon>Alphaproteobacteria</taxon>
        <taxon>Rhodobacterales</taxon>
        <taxon>Paracoccaceae</taxon>
        <taxon>Paracoccus</taxon>
    </lineage>
</organism>
<name>A0A099FZU9_9RHOB</name>
<dbReference type="InterPro" id="IPR011049">
    <property type="entry name" value="Serralysin-like_metalloprot_C"/>
</dbReference>
<dbReference type="Proteomes" id="UP000029858">
    <property type="component" value="Unassembled WGS sequence"/>
</dbReference>
<dbReference type="AlphaFoldDB" id="A0A099FZU9"/>
<accession>A0A099FZU9</accession>
<evidence type="ECO:0000313" key="2">
    <source>
        <dbReference type="Proteomes" id="UP000029858"/>
    </source>
</evidence>
<dbReference type="EMBL" id="JRKQ01000246">
    <property type="protein sequence ID" value="KGJ16045.1"/>
    <property type="molecule type" value="Genomic_DNA"/>
</dbReference>
<sequence>MNLIKGDAGDDLMIAGPGVDWFYLDAAGDGQDTVQGFAWSTDRLVVADPFTGDDKRRVETVNTSAPLTEHAYAPGGTVVFVP</sequence>
<comment type="caution">
    <text evidence="1">The sequence shown here is derived from an EMBL/GenBank/DDBJ whole genome shotgun (WGS) entry which is preliminary data.</text>
</comment>
<evidence type="ECO:0000313" key="1">
    <source>
        <dbReference type="EMBL" id="KGJ16045.1"/>
    </source>
</evidence>
<dbReference type="SUPFAM" id="SSF51120">
    <property type="entry name" value="beta-Roll"/>
    <property type="match status" value="1"/>
</dbReference>
<reference evidence="1 2" key="1">
    <citation type="submission" date="2014-09" db="EMBL/GenBank/DDBJ databases">
        <authorList>
            <person name="McGinnis J.M."/>
            <person name="Wolfgang W.J."/>
        </authorList>
    </citation>
    <scope>NUCLEOTIDE SEQUENCE [LARGE SCALE GENOMIC DNA]</scope>
    <source>
        <strain evidence="1 2">5503</strain>
    </source>
</reference>
<proteinExistence type="predicted"/>
<reference evidence="1 2" key="2">
    <citation type="submission" date="2014-10" db="EMBL/GenBank/DDBJ databases">
        <title>Paracoccus sanguinis sp. nov., isolated from clinical specimens of New York State patients.</title>
        <authorList>
            <person name="Mingle L.A."/>
            <person name="Cole J.A."/>
            <person name="Lapierre P."/>
            <person name="Musser K.A."/>
        </authorList>
    </citation>
    <scope>NUCLEOTIDE SEQUENCE [LARGE SCALE GENOMIC DNA]</scope>
    <source>
        <strain evidence="1 2">5503</strain>
    </source>
</reference>
<gene>
    <name evidence="1" type="ORF">IX56_18150</name>
</gene>